<organism evidence="2">
    <name type="scientific">marine sediment metagenome</name>
    <dbReference type="NCBI Taxonomy" id="412755"/>
    <lineage>
        <taxon>unclassified sequences</taxon>
        <taxon>metagenomes</taxon>
        <taxon>ecological metagenomes</taxon>
    </lineage>
</organism>
<dbReference type="EMBL" id="LAZR01011299">
    <property type="protein sequence ID" value="KKM62423.1"/>
    <property type="molecule type" value="Genomic_DNA"/>
</dbReference>
<reference evidence="2" key="1">
    <citation type="journal article" date="2015" name="Nature">
        <title>Complex archaea that bridge the gap between prokaryotes and eukaryotes.</title>
        <authorList>
            <person name="Spang A."/>
            <person name="Saw J.H."/>
            <person name="Jorgensen S.L."/>
            <person name="Zaremba-Niedzwiedzka K."/>
            <person name="Martijn J."/>
            <person name="Lind A.E."/>
            <person name="van Eijk R."/>
            <person name="Schleper C."/>
            <person name="Guy L."/>
            <person name="Ettema T.J."/>
        </authorList>
    </citation>
    <scope>NUCLEOTIDE SEQUENCE</scope>
</reference>
<accession>A0A0F9IYM4</accession>
<feature type="compositionally biased region" description="Gly residues" evidence="1">
    <location>
        <begin position="160"/>
        <end position="169"/>
    </location>
</feature>
<proteinExistence type="predicted"/>
<evidence type="ECO:0000313" key="2">
    <source>
        <dbReference type="EMBL" id="KKM62423.1"/>
    </source>
</evidence>
<protein>
    <submittedName>
        <fullName evidence="2">Uncharacterized protein</fullName>
    </submittedName>
</protein>
<name>A0A0F9IYM4_9ZZZZ</name>
<gene>
    <name evidence="2" type="ORF">LCGC14_1521890</name>
</gene>
<feature type="region of interest" description="Disordered" evidence="1">
    <location>
        <begin position="151"/>
        <end position="173"/>
    </location>
</feature>
<comment type="caution">
    <text evidence="2">The sequence shown here is derived from an EMBL/GenBank/DDBJ whole genome shotgun (WGS) entry which is preliminary data.</text>
</comment>
<evidence type="ECO:0000256" key="1">
    <source>
        <dbReference type="SAM" id="MobiDB-lite"/>
    </source>
</evidence>
<dbReference type="AlphaFoldDB" id="A0A0F9IYM4"/>
<sequence>MTIEVQASDITQDGSIKLTVDGKTITFVKESDLGAVKAQLKDRDGEVSTLQTSLASANVKVDESHQDVLKERASKKTFEEEAGKSATLSTEVEGLKTKVADLEKVGGERDTKLTERLRGILTTGYKIDGEKIKDMALDALEQTERTLILTGVTPTPAKYDGGGGGGGGADDLKDKSPLALAAMGYENSNKK</sequence>